<feature type="chain" id="PRO_5003832247" description="Lipoprotein" evidence="1">
    <location>
        <begin position="22"/>
        <end position="151"/>
    </location>
</feature>
<dbReference type="KEGG" id="adi:B5T_03441"/>
<accession>K0CGG9</accession>
<organism evidence="2 3">
    <name type="scientific">Alcanivorax dieselolei (strain DSM 16502 / CGMCC 1.3690 / MCCC 1A00001 / B-5)</name>
    <name type="common">Alloalcanivorax dieselolei</name>
    <dbReference type="NCBI Taxonomy" id="930169"/>
    <lineage>
        <taxon>Bacteria</taxon>
        <taxon>Pseudomonadati</taxon>
        <taxon>Pseudomonadota</taxon>
        <taxon>Gammaproteobacteria</taxon>
        <taxon>Oceanospirillales</taxon>
        <taxon>Alcanivoracaceae</taxon>
        <taxon>Alloalcanivorax</taxon>
    </lineage>
</organism>
<dbReference type="Proteomes" id="UP000006286">
    <property type="component" value="Chromosome"/>
</dbReference>
<name>K0CGG9_ALCDB</name>
<evidence type="ECO:0000256" key="1">
    <source>
        <dbReference type="SAM" id="SignalP"/>
    </source>
</evidence>
<feature type="signal peptide" evidence="1">
    <location>
        <begin position="1"/>
        <end position="21"/>
    </location>
</feature>
<dbReference type="EMBL" id="CP003466">
    <property type="protein sequence ID" value="AFT71708.1"/>
    <property type="molecule type" value="Genomic_DNA"/>
</dbReference>
<keyword evidence="1" id="KW-0732">Signal</keyword>
<protein>
    <recommendedName>
        <fullName evidence="4">Lipoprotein</fullName>
    </recommendedName>
</protein>
<sequence length="151" mass="16826">MTVPRSLPLLLLLTLAALLTACDSGPGDNVIRDALNAELEQAHLDELLEVEDVEQLSAVEDSQGDYSVEVNYRLRARKGLADYAGEIRGDDEREPMDRFAMTMALAAVRVEFGPFEEGDTFNRERRLVFSKGDQGWQMKSALGAKPDRDRP</sequence>
<reference evidence="2 3" key="1">
    <citation type="journal article" date="2012" name="J. Bacteriol.">
        <title>Complete genome sequence of Alcanivorax dieselolei type strain B5.</title>
        <authorList>
            <person name="Lai Q."/>
            <person name="Li W."/>
            <person name="Shao Z."/>
        </authorList>
    </citation>
    <scope>NUCLEOTIDE SEQUENCE [LARGE SCALE GENOMIC DNA]</scope>
    <source>
        <strain evidence="3">DSM 16502 / CGMCC 1.3690 / B-5</strain>
    </source>
</reference>
<dbReference type="HOGENOM" id="CLU_1923108_0_0_6"/>
<evidence type="ECO:0000313" key="3">
    <source>
        <dbReference type="Proteomes" id="UP000006286"/>
    </source>
</evidence>
<evidence type="ECO:0000313" key="2">
    <source>
        <dbReference type="EMBL" id="AFT71708.1"/>
    </source>
</evidence>
<keyword evidence="3" id="KW-1185">Reference proteome</keyword>
<proteinExistence type="predicted"/>
<dbReference type="OrthoDB" id="6078119at2"/>
<dbReference type="STRING" id="930169.B5T_03441"/>
<dbReference type="PATRIC" id="fig|930169.3.peg.3401"/>
<dbReference type="PROSITE" id="PS51257">
    <property type="entry name" value="PROKAR_LIPOPROTEIN"/>
    <property type="match status" value="1"/>
</dbReference>
<dbReference type="RefSeq" id="WP_014995770.1">
    <property type="nucleotide sequence ID" value="NC_018691.1"/>
</dbReference>
<dbReference type="AlphaFoldDB" id="K0CGG9"/>
<dbReference type="eggNOG" id="ENOG5033GW9">
    <property type="taxonomic scope" value="Bacteria"/>
</dbReference>
<gene>
    <name evidence="2" type="ordered locus">B5T_03441</name>
</gene>
<evidence type="ECO:0008006" key="4">
    <source>
        <dbReference type="Google" id="ProtNLM"/>
    </source>
</evidence>